<evidence type="ECO:0000256" key="4">
    <source>
        <dbReference type="ARBA" id="ARBA00023136"/>
    </source>
</evidence>
<keyword evidence="3 5" id="KW-1133">Transmembrane helix</keyword>
<gene>
    <name evidence="7" type="ORF">OVN18_10890</name>
</gene>
<feature type="transmembrane region" description="Helical" evidence="5">
    <location>
        <begin position="168"/>
        <end position="189"/>
    </location>
</feature>
<dbReference type="KEGG" id="mdb:OVN18_10890"/>
<evidence type="ECO:0000256" key="2">
    <source>
        <dbReference type="ARBA" id="ARBA00022692"/>
    </source>
</evidence>
<reference evidence="7" key="1">
    <citation type="submission" date="2022-11" db="EMBL/GenBank/DDBJ databases">
        <title>Description of Microcella daejonensis nov. sp, isolated from riverside soil.</title>
        <authorList>
            <person name="Molina K.M."/>
            <person name="Kim S.B."/>
        </authorList>
    </citation>
    <scope>NUCLEOTIDE SEQUENCE</scope>
    <source>
        <strain evidence="7">MMS21-STM12</strain>
    </source>
</reference>
<name>A0A9E8MK53_9MICO</name>
<feature type="transmembrane region" description="Helical" evidence="5">
    <location>
        <begin position="380"/>
        <end position="402"/>
    </location>
</feature>
<evidence type="ECO:0000256" key="5">
    <source>
        <dbReference type="SAM" id="Phobius"/>
    </source>
</evidence>
<feature type="transmembrane region" description="Helical" evidence="5">
    <location>
        <begin position="227"/>
        <end position="253"/>
    </location>
</feature>
<proteinExistence type="predicted"/>
<feature type="transmembrane region" description="Helical" evidence="5">
    <location>
        <begin position="80"/>
        <end position="96"/>
    </location>
</feature>
<dbReference type="Pfam" id="PF07690">
    <property type="entry name" value="MFS_1"/>
    <property type="match status" value="1"/>
</dbReference>
<organism evidence="7 8">
    <name type="scientific">Microcella daejeonensis</name>
    <dbReference type="NCBI Taxonomy" id="2994971"/>
    <lineage>
        <taxon>Bacteria</taxon>
        <taxon>Bacillati</taxon>
        <taxon>Actinomycetota</taxon>
        <taxon>Actinomycetes</taxon>
        <taxon>Micrococcales</taxon>
        <taxon>Microbacteriaceae</taxon>
        <taxon>Microcella</taxon>
    </lineage>
</organism>
<feature type="transmembrane region" description="Helical" evidence="5">
    <location>
        <begin position="265"/>
        <end position="286"/>
    </location>
</feature>
<comment type="subcellular location">
    <subcellularLocation>
        <location evidence="1">Cell membrane</location>
        <topology evidence="1">Multi-pass membrane protein</topology>
    </subcellularLocation>
</comment>
<accession>A0A9E8MK53</accession>
<keyword evidence="4 5" id="KW-0472">Membrane</keyword>
<dbReference type="InterPro" id="IPR036259">
    <property type="entry name" value="MFS_trans_sf"/>
</dbReference>
<dbReference type="SUPFAM" id="SSF103473">
    <property type="entry name" value="MFS general substrate transporter"/>
    <property type="match status" value="1"/>
</dbReference>
<dbReference type="PROSITE" id="PS50850">
    <property type="entry name" value="MFS"/>
    <property type="match status" value="1"/>
</dbReference>
<evidence type="ECO:0000259" key="6">
    <source>
        <dbReference type="PROSITE" id="PS50850"/>
    </source>
</evidence>
<feature type="transmembrane region" description="Helical" evidence="5">
    <location>
        <begin position="319"/>
        <end position="339"/>
    </location>
</feature>
<dbReference type="PANTHER" id="PTHR23523">
    <property type="match status" value="1"/>
</dbReference>
<dbReference type="InterPro" id="IPR052524">
    <property type="entry name" value="MFS_Cyanate_Porter"/>
</dbReference>
<evidence type="ECO:0000313" key="8">
    <source>
        <dbReference type="Proteomes" id="UP001164706"/>
    </source>
</evidence>
<dbReference type="GO" id="GO:0005886">
    <property type="term" value="C:plasma membrane"/>
    <property type="evidence" value="ECO:0007669"/>
    <property type="project" value="UniProtKB-SubCell"/>
</dbReference>
<protein>
    <submittedName>
        <fullName evidence="7">MFS transporter</fullName>
    </submittedName>
</protein>
<feature type="domain" description="Major facilitator superfamily (MFS) profile" evidence="6">
    <location>
        <begin position="11"/>
        <end position="407"/>
    </location>
</feature>
<keyword evidence="2 5" id="KW-0812">Transmembrane</keyword>
<evidence type="ECO:0000256" key="3">
    <source>
        <dbReference type="ARBA" id="ARBA00022989"/>
    </source>
</evidence>
<dbReference type="EMBL" id="CP113089">
    <property type="protein sequence ID" value="WAB81054.1"/>
    <property type="molecule type" value="Genomic_DNA"/>
</dbReference>
<feature type="transmembrane region" description="Helical" evidence="5">
    <location>
        <begin position="50"/>
        <end position="73"/>
    </location>
</feature>
<sequence>MPSGALSPRSLRLLGLAGILLIALNVRSAVAALSPLAARIDADIALDPTAIGLLGVVPPVAFALSGIVAPLVARRWGLERSLLLAVLAMVVGHLLRAAAPDYLALVLGTAIVLMGAGFGNVLLPPAVKRYAPLALGTVTAAYATLMSISTALPPAIGVPVADAVDWRVALGLWAVVAVLAAAPWAVLALRPPRPPAPTDPPTGEIDLAVAIEQPDTGRFRDLRRSRVAWGITIAFTASSMTAYSVFAILPLVLQDVAGLSEAAAGTALAVFAIVGLPLSLIAPVLVGRLRRPTPLIVMGAACGVAGFSGMLLLPTAAPLLWVALMGAGQVLFPVCLALISQRSDGPATATTLSGFVQAVGYSIAASVPLAFGGINALTGSWAPALIVLATVALLALTAIPFLRSGETVDAELARRAR</sequence>
<dbReference type="Proteomes" id="UP001164706">
    <property type="component" value="Chromosome"/>
</dbReference>
<dbReference type="PANTHER" id="PTHR23523:SF2">
    <property type="entry name" value="2-NITROIMIDAZOLE TRANSPORTER"/>
    <property type="match status" value="1"/>
</dbReference>
<evidence type="ECO:0000256" key="1">
    <source>
        <dbReference type="ARBA" id="ARBA00004651"/>
    </source>
</evidence>
<dbReference type="RefSeq" id="WP_267780805.1">
    <property type="nucleotide sequence ID" value="NZ_CP113089.1"/>
</dbReference>
<feature type="transmembrane region" description="Helical" evidence="5">
    <location>
        <begin position="102"/>
        <end position="123"/>
    </location>
</feature>
<feature type="transmembrane region" description="Helical" evidence="5">
    <location>
        <begin position="293"/>
        <end position="313"/>
    </location>
</feature>
<evidence type="ECO:0000313" key="7">
    <source>
        <dbReference type="EMBL" id="WAB81054.1"/>
    </source>
</evidence>
<dbReference type="GO" id="GO:0022857">
    <property type="term" value="F:transmembrane transporter activity"/>
    <property type="evidence" value="ECO:0007669"/>
    <property type="project" value="InterPro"/>
</dbReference>
<feature type="transmembrane region" description="Helical" evidence="5">
    <location>
        <begin position="351"/>
        <end position="374"/>
    </location>
</feature>
<dbReference type="InterPro" id="IPR020846">
    <property type="entry name" value="MFS_dom"/>
</dbReference>
<feature type="transmembrane region" description="Helical" evidence="5">
    <location>
        <begin position="130"/>
        <end position="148"/>
    </location>
</feature>
<keyword evidence="8" id="KW-1185">Reference proteome</keyword>
<dbReference type="AlphaFoldDB" id="A0A9E8MK53"/>
<dbReference type="InterPro" id="IPR011701">
    <property type="entry name" value="MFS"/>
</dbReference>
<dbReference type="Gene3D" id="1.20.1250.20">
    <property type="entry name" value="MFS general substrate transporter like domains"/>
    <property type="match status" value="1"/>
</dbReference>